<accession>A0A1U7D560</accession>
<evidence type="ECO:0000313" key="2">
    <source>
        <dbReference type="Proteomes" id="UP000186559"/>
    </source>
</evidence>
<gene>
    <name evidence="1" type="ORF">Ga0080559_TMP2414</name>
</gene>
<name>A0A1U7D560_9RHOB</name>
<proteinExistence type="predicted"/>
<protein>
    <submittedName>
        <fullName evidence="1">Uncharacterized protein</fullName>
    </submittedName>
</protein>
<keyword evidence="2" id="KW-1185">Reference proteome</keyword>
<dbReference type="KEGG" id="tpro:Ga0080559_TMP2414"/>
<dbReference type="STRING" id="1229727.Ga0080559_TMP2414"/>
<dbReference type="EMBL" id="CP014796">
    <property type="protein sequence ID" value="APX23210.1"/>
    <property type="molecule type" value="Genomic_DNA"/>
</dbReference>
<reference evidence="1 2" key="1">
    <citation type="submission" date="2016-03" db="EMBL/GenBank/DDBJ databases">
        <title>Deep-sea bacteria in the southern Pacific.</title>
        <authorList>
            <person name="Tang K."/>
        </authorList>
    </citation>
    <scope>NUCLEOTIDE SEQUENCE [LARGE SCALE GENOMIC DNA]</scope>
    <source>
        <strain evidence="1 2">JLT2016</strain>
    </source>
</reference>
<sequence>MELGQSAYFYAPDVGGDGENSVDARFAAGEAPSEYGVFEWLNRCSDLRSLATGLEVEINQLPEV</sequence>
<evidence type="ECO:0000313" key="1">
    <source>
        <dbReference type="EMBL" id="APX23210.1"/>
    </source>
</evidence>
<dbReference type="Proteomes" id="UP000186559">
    <property type="component" value="Chromosome"/>
</dbReference>
<dbReference type="AlphaFoldDB" id="A0A1U7D560"/>
<organism evidence="1 2">
    <name type="scientific">Salipiger profundus</name>
    <dbReference type="NCBI Taxonomy" id="1229727"/>
    <lineage>
        <taxon>Bacteria</taxon>
        <taxon>Pseudomonadati</taxon>
        <taxon>Pseudomonadota</taxon>
        <taxon>Alphaproteobacteria</taxon>
        <taxon>Rhodobacterales</taxon>
        <taxon>Roseobacteraceae</taxon>
        <taxon>Salipiger</taxon>
    </lineage>
</organism>